<feature type="region of interest" description="Disordered" evidence="1">
    <location>
        <begin position="1"/>
        <end position="24"/>
    </location>
</feature>
<evidence type="ECO:0000313" key="4">
    <source>
        <dbReference type="Proteomes" id="UP000521943"/>
    </source>
</evidence>
<keyword evidence="2" id="KW-0812">Transmembrane</keyword>
<organism evidence="3 4">
    <name type="scientific">Ephemerocybe angulata</name>
    <dbReference type="NCBI Taxonomy" id="980116"/>
    <lineage>
        <taxon>Eukaryota</taxon>
        <taxon>Fungi</taxon>
        <taxon>Dikarya</taxon>
        <taxon>Basidiomycota</taxon>
        <taxon>Agaricomycotina</taxon>
        <taxon>Agaricomycetes</taxon>
        <taxon>Agaricomycetidae</taxon>
        <taxon>Agaricales</taxon>
        <taxon>Agaricineae</taxon>
        <taxon>Psathyrellaceae</taxon>
        <taxon>Ephemerocybe</taxon>
    </lineage>
</organism>
<feature type="transmembrane region" description="Helical" evidence="2">
    <location>
        <begin position="114"/>
        <end position="135"/>
    </location>
</feature>
<evidence type="ECO:0000256" key="2">
    <source>
        <dbReference type="SAM" id="Phobius"/>
    </source>
</evidence>
<keyword evidence="2" id="KW-1133">Transmembrane helix</keyword>
<proteinExistence type="predicted"/>
<feature type="compositionally biased region" description="Polar residues" evidence="1">
    <location>
        <begin position="1"/>
        <end position="11"/>
    </location>
</feature>
<accession>A0A8H6HKW8</accession>
<name>A0A8H6HKW8_9AGAR</name>
<dbReference type="EMBL" id="JACGCI010000079">
    <property type="protein sequence ID" value="KAF6747638.1"/>
    <property type="molecule type" value="Genomic_DNA"/>
</dbReference>
<protein>
    <submittedName>
        <fullName evidence="3">Uncharacterized protein</fullName>
    </submittedName>
</protein>
<sequence length="157" mass="17461">MNANNTAQSHPQAPAPGQETHERTPTPAELIARLNEQNQTLSLATIMEYEQSPDLFRRALRDIPSFKSLNPGPNNYITDWEIKAFLAKVTRAQTPGKGNTEAADSLGPPSYSYIYAYFFLLVTWVVDISTSRFALLPRTIVLRALKKPPWESASGAL</sequence>
<keyword evidence="4" id="KW-1185">Reference proteome</keyword>
<evidence type="ECO:0000313" key="3">
    <source>
        <dbReference type="EMBL" id="KAF6747638.1"/>
    </source>
</evidence>
<keyword evidence="2" id="KW-0472">Membrane</keyword>
<evidence type="ECO:0000256" key="1">
    <source>
        <dbReference type="SAM" id="MobiDB-lite"/>
    </source>
</evidence>
<dbReference type="AlphaFoldDB" id="A0A8H6HKW8"/>
<reference evidence="3 4" key="1">
    <citation type="submission" date="2020-07" db="EMBL/GenBank/DDBJ databases">
        <title>Comparative genomics of pyrophilous fungi reveals a link between fire events and developmental genes.</title>
        <authorList>
            <consortium name="DOE Joint Genome Institute"/>
            <person name="Steindorff A.S."/>
            <person name="Carver A."/>
            <person name="Calhoun S."/>
            <person name="Stillman K."/>
            <person name="Liu H."/>
            <person name="Lipzen A."/>
            <person name="Pangilinan J."/>
            <person name="Labutti K."/>
            <person name="Bruns T.D."/>
            <person name="Grigoriev I.V."/>
        </authorList>
    </citation>
    <scope>NUCLEOTIDE SEQUENCE [LARGE SCALE GENOMIC DNA]</scope>
    <source>
        <strain evidence="3 4">CBS 144469</strain>
    </source>
</reference>
<gene>
    <name evidence="3" type="ORF">DFP72DRAFT_854210</name>
</gene>
<dbReference type="Proteomes" id="UP000521943">
    <property type="component" value="Unassembled WGS sequence"/>
</dbReference>
<comment type="caution">
    <text evidence="3">The sequence shown here is derived from an EMBL/GenBank/DDBJ whole genome shotgun (WGS) entry which is preliminary data.</text>
</comment>